<dbReference type="InterPro" id="IPR029061">
    <property type="entry name" value="THDP-binding"/>
</dbReference>
<dbReference type="SMART" id="SM00194">
    <property type="entry name" value="PTPc"/>
    <property type="match status" value="1"/>
</dbReference>
<dbReference type="PRINTS" id="PR00700">
    <property type="entry name" value="PRTYPHPHTASE"/>
</dbReference>
<dbReference type="RefSeq" id="XP_006823994.1">
    <property type="nucleotide sequence ID" value="XM_006823931.1"/>
</dbReference>
<name>A0ABM0MVF3_SACKO</name>
<organism evidence="10 11">
    <name type="scientific">Saccoglossus kowalevskii</name>
    <name type="common">Acorn worm</name>
    <dbReference type="NCBI Taxonomy" id="10224"/>
    <lineage>
        <taxon>Eukaryota</taxon>
        <taxon>Metazoa</taxon>
        <taxon>Hemichordata</taxon>
        <taxon>Enteropneusta</taxon>
        <taxon>Harrimaniidae</taxon>
        <taxon>Saccoglossus</taxon>
    </lineage>
</organism>
<dbReference type="PANTHER" id="PTHR46957:SF3">
    <property type="entry name" value="CYTOKINE RECEPTOR"/>
    <property type="match status" value="1"/>
</dbReference>
<dbReference type="PROSITE" id="PS50055">
    <property type="entry name" value="TYR_PHOSPHATASE_PTP"/>
    <property type="match status" value="1"/>
</dbReference>
<accession>A0ABM0MVF3</accession>
<gene>
    <name evidence="11" type="primary">LOC100373042</name>
</gene>
<keyword evidence="7" id="KW-0472">Membrane</keyword>
<evidence type="ECO:0000256" key="1">
    <source>
        <dbReference type="ARBA" id="ARBA00022692"/>
    </source>
</evidence>
<dbReference type="InterPro" id="IPR000387">
    <property type="entry name" value="Tyr_Pase_dom"/>
</dbReference>
<dbReference type="InterPro" id="IPR016130">
    <property type="entry name" value="Tyr_Pase_AS"/>
</dbReference>
<evidence type="ECO:0000259" key="8">
    <source>
        <dbReference type="PROSITE" id="PS50055"/>
    </source>
</evidence>
<dbReference type="CDD" id="cd02000">
    <property type="entry name" value="TPP_E1_PDC_ADC_BCADC"/>
    <property type="match status" value="1"/>
</dbReference>
<dbReference type="Proteomes" id="UP000694865">
    <property type="component" value="Unplaced"/>
</dbReference>
<feature type="domain" description="Tyrosine specific protein phosphatases" evidence="9">
    <location>
        <begin position="502"/>
        <end position="576"/>
    </location>
</feature>
<dbReference type="Pfam" id="PF00676">
    <property type="entry name" value="E1_dh"/>
    <property type="match status" value="1"/>
</dbReference>
<evidence type="ECO:0000256" key="3">
    <source>
        <dbReference type="ARBA" id="ARBA00022989"/>
    </source>
</evidence>
<keyword evidence="4" id="KW-0560">Oxidoreductase</keyword>
<dbReference type="SUPFAM" id="SSF52799">
    <property type="entry name" value="(Phosphotyrosine protein) phosphatases II"/>
    <property type="match status" value="1"/>
</dbReference>
<protein>
    <submittedName>
        <fullName evidence="11">Receptor-type tyrosine-protein phosphatase beta-like</fullName>
    </submittedName>
</protein>
<feature type="non-terminal residue" evidence="11">
    <location>
        <position position="1"/>
    </location>
</feature>
<sequence>EACCVGIEASLRRDDAVITAYRAHGWAYTRGLSVHSVLSELTGRKTGCSKGKGGSMHMYAPNFYGGNGIVGAQVPLGAGIAFALKYNNSDNVCVSLFGDGAANQGQLFETFNMAKLWDLPAIFVCENNGYGMGTSVERAAASTDYFTRGDYIPGIWMICCAAMWSKIEDFTDLSRRKRDTTGIEITIGSDDSCSTKDEGFCNGPLKDGTSYRYHFRAYTDVGYSDTVLSGPIRTSTNMSWLWLLLGVLLGVLIAVAIILAIIYYKRRYYEETTTRTVEGTANPEFIGLRDENGKPPIAQKPKTQKHSKPVKLAEYHGYFQIMSADMEFRFSEEYDELRPVGREQSWDAAELPENRAKNRYTNILPYDRTRVKLSQVEDDEATDYLNANWMPGFNSPREFIAVQGTLPGTKDDFWRMIWEYNVSTIVMVTQCQERGRVKCERYWPTDDNPVYYGDVLVTVTHENELTDWVIREFTVENGKSLRRIRHFNFTAWPDHGVPEETGSLIKFVRSVRAQIQNDGTPTVVHCSAGVGRTGTFIALDRLIQHIKEYDYVDIFGIACEMRMHRVYMIQTESQYIFIHLCVDDLLKEREQPDEPDEPDSTPDTTEHIYGNVPSVTVMRNGPDVVTANLGDAYKRNSVIAQA</sequence>
<keyword evidence="10" id="KW-1185">Reference proteome</keyword>
<evidence type="ECO:0000313" key="11">
    <source>
        <dbReference type="RefSeq" id="XP_006823994.1"/>
    </source>
</evidence>
<dbReference type="CDD" id="cd14548">
    <property type="entry name" value="R3-PTPc"/>
    <property type="match status" value="1"/>
</dbReference>
<feature type="region of interest" description="Disordered" evidence="6">
    <location>
        <begin position="590"/>
        <end position="612"/>
    </location>
</feature>
<keyword evidence="5" id="KW-0325">Glycoprotein</keyword>
<keyword evidence="1 7" id="KW-0812">Transmembrane</keyword>
<dbReference type="Gene3D" id="3.40.50.970">
    <property type="match status" value="1"/>
</dbReference>
<keyword evidence="2" id="KW-0809">Transit peptide</keyword>
<evidence type="ECO:0000256" key="5">
    <source>
        <dbReference type="ARBA" id="ARBA00023180"/>
    </source>
</evidence>
<dbReference type="GeneID" id="100373042"/>
<dbReference type="InterPro" id="IPR000242">
    <property type="entry name" value="PTP_cat"/>
</dbReference>
<keyword evidence="3 7" id="KW-1133">Transmembrane helix</keyword>
<evidence type="ECO:0000259" key="9">
    <source>
        <dbReference type="PROSITE" id="PS50056"/>
    </source>
</evidence>
<evidence type="ECO:0000256" key="4">
    <source>
        <dbReference type="ARBA" id="ARBA00023002"/>
    </source>
</evidence>
<proteinExistence type="predicted"/>
<dbReference type="Pfam" id="PF00102">
    <property type="entry name" value="Y_phosphatase"/>
    <property type="match status" value="1"/>
</dbReference>
<feature type="transmembrane region" description="Helical" evidence="7">
    <location>
        <begin position="240"/>
        <end position="264"/>
    </location>
</feature>
<evidence type="ECO:0000256" key="6">
    <source>
        <dbReference type="SAM" id="MobiDB-lite"/>
    </source>
</evidence>
<dbReference type="PROSITE" id="PS00383">
    <property type="entry name" value="TYR_PHOSPHATASE_1"/>
    <property type="match status" value="1"/>
</dbReference>
<evidence type="ECO:0000256" key="2">
    <source>
        <dbReference type="ARBA" id="ARBA00022946"/>
    </source>
</evidence>
<dbReference type="PROSITE" id="PS50056">
    <property type="entry name" value="TYR_PHOSPHATASE_2"/>
    <property type="match status" value="1"/>
</dbReference>
<feature type="domain" description="Tyrosine-protein phosphatase" evidence="8">
    <location>
        <begin position="330"/>
        <end position="585"/>
    </location>
</feature>
<evidence type="ECO:0000313" key="10">
    <source>
        <dbReference type="Proteomes" id="UP000694865"/>
    </source>
</evidence>
<reference evidence="11" key="1">
    <citation type="submission" date="2025-08" db="UniProtKB">
        <authorList>
            <consortium name="RefSeq"/>
        </authorList>
    </citation>
    <scope>IDENTIFICATION</scope>
    <source>
        <tissue evidence="11">Testes</tissue>
    </source>
</reference>
<dbReference type="InterPro" id="IPR029021">
    <property type="entry name" value="Prot-tyrosine_phosphatase-like"/>
</dbReference>
<dbReference type="InterPro" id="IPR003595">
    <property type="entry name" value="Tyr_Pase_cat"/>
</dbReference>
<dbReference type="SMART" id="SM00404">
    <property type="entry name" value="PTPc_motif"/>
    <property type="match status" value="1"/>
</dbReference>
<dbReference type="PANTHER" id="PTHR46957">
    <property type="entry name" value="CYTOKINE RECEPTOR"/>
    <property type="match status" value="1"/>
</dbReference>
<evidence type="ECO:0000256" key="7">
    <source>
        <dbReference type="SAM" id="Phobius"/>
    </source>
</evidence>
<dbReference type="InterPro" id="IPR050713">
    <property type="entry name" value="RTP_Phos/Ushers"/>
</dbReference>
<dbReference type="SUPFAM" id="SSF52518">
    <property type="entry name" value="Thiamin diphosphate-binding fold (THDP-binding)"/>
    <property type="match status" value="1"/>
</dbReference>
<dbReference type="Gene3D" id="3.90.190.10">
    <property type="entry name" value="Protein tyrosine phosphatase superfamily"/>
    <property type="match status" value="1"/>
</dbReference>
<feature type="region of interest" description="Disordered" evidence="6">
    <location>
        <begin position="285"/>
        <end position="306"/>
    </location>
</feature>
<dbReference type="InterPro" id="IPR001017">
    <property type="entry name" value="DH_E1"/>
</dbReference>